<dbReference type="InterPro" id="IPR003715">
    <property type="entry name" value="Poly_export_N"/>
</dbReference>
<dbReference type="PANTHER" id="PTHR33619:SF3">
    <property type="entry name" value="POLYSACCHARIDE EXPORT PROTEIN GFCE-RELATED"/>
    <property type="match status" value="1"/>
</dbReference>
<dbReference type="EMBL" id="JBHRSZ010000002">
    <property type="protein sequence ID" value="MFC3150318.1"/>
    <property type="molecule type" value="Genomic_DNA"/>
</dbReference>
<accession>A0ABV7H8S8</accession>
<feature type="domain" description="Soluble ligand binding" evidence="4">
    <location>
        <begin position="533"/>
        <end position="562"/>
    </location>
</feature>
<comment type="caution">
    <text evidence="5">The sequence shown here is derived from an EMBL/GenBank/DDBJ whole genome shotgun (WGS) entry which is preliminary data.</text>
</comment>
<evidence type="ECO:0000256" key="1">
    <source>
        <dbReference type="ARBA" id="ARBA00022729"/>
    </source>
</evidence>
<keyword evidence="6" id="KW-1185">Reference proteome</keyword>
<dbReference type="Pfam" id="PF06251">
    <property type="entry name" value="Caps_syn_GfcC_C"/>
    <property type="match status" value="1"/>
</dbReference>
<gene>
    <name evidence="5" type="ORF">ACFOEK_04715</name>
</gene>
<feature type="domain" description="Capsule biosynthesis GfcC-like C-terminal" evidence="3">
    <location>
        <begin position="990"/>
        <end position="1056"/>
    </location>
</feature>
<proteinExistence type="predicted"/>
<dbReference type="RefSeq" id="WP_386716902.1">
    <property type="nucleotide sequence ID" value="NZ_JBHRSZ010000002.1"/>
</dbReference>
<evidence type="ECO:0000313" key="6">
    <source>
        <dbReference type="Proteomes" id="UP001595476"/>
    </source>
</evidence>
<protein>
    <submittedName>
        <fullName evidence="5">SLBB domain-containing protein</fullName>
    </submittedName>
</protein>
<evidence type="ECO:0000259" key="4">
    <source>
        <dbReference type="Pfam" id="PF10531"/>
    </source>
</evidence>
<evidence type="ECO:0000259" key="2">
    <source>
        <dbReference type="Pfam" id="PF02563"/>
    </source>
</evidence>
<sequence>MYLHRLVGYALFIFLMFLKVLPTFASNSSVPPQYQALFSTLPADQQEKALKMIQNQDAGTNENFVQPKIFEKRLPQERANADPINGALGRQELDSSLLKHLPGDLDSGDYTLELIQAMEIQDPILRQIYLNKARENYERRKNDPFSELKAFGYDLFASSPTTFAPATDIPVPQEYIIGPGDKFEITLFGKVSAQHSLVVHRDGSINIPNLGLVRVGGLEFKDAREVILSRIKNQKIGVTAVVTMGELRSMRVFVLGDAWQPGSYTVSALSTISHAIMVSGGVKESGSLRKIQLKRNGEVVTEFDLYDFLLKGDTSKDLKLLPGDAVFIPPVGSIISVAGEVNRPAIYELKDEQRLQEVIDLAGGLKPTADQGYVQLHRIKNGKQQELLDLDTSKLVSLETKVKSGDKLIAYSVIDHFEQVVTIQGHVKRERQYQWRKGLRVSDVLGDISVFEDQVDLRYVLLKRINPESRSIEFYSVNLVPIIFDFLSPHNIELQPRDELTVLSLDSSRSEQLEPITTELKYQSSAFELPLLVEVQGAVTNPGTYPYLKGMNLSDLFETAKGYQRSESEPYNLFGVIERVDPQTKNRSFKTFLPYRVLVNSDDLSLQPGDRVFFFDESHIGYLSSADIHDVLNGEEPSSLRLKSDGILVTKQLQEQTDALLKKKQQGVMPAQVRSQVSSYQNIDDSDFISQESKDAITGLCKGLIQLAEVVNSEGGSRIKRAIATQSTAEQVSLKNVMQCPDIYEEYPYLLPMLMEYVVAVQGESREPGLYPLAEPVDAAFMIEALGGITQDGDLSIVEIASVRNTASNGQIFRNLDLVVGSHQAFPGDIISVRPKETQVEKGVVKLAGEFVYPGVYSFRKGETLSQLITRAGGLTKDAYPYGAVFTRESTRKLEQKAFKRAAEELNSALFTAIASGTFKSAGGADGIAMLQSLTSELEETEALGRIVVEADPSILDVRPELDIKLEVGDTLFMPKRTRTVSVVGQVLNPGTLLFDPEQNAIDYLDQSGGYSESADEDRVFIVLPNGSARSLQASWWNYKPTNIPPGSTIIVPRDARPVDWLALTQSVTSIASQLAITAASLATISDN</sequence>
<evidence type="ECO:0000259" key="3">
    <source>
        <dbReference type="Pfam" id="PF06251"/>
    </source>
</evidence>
<dbReference type="InterPro" id="IPR010425">
    <property type="entry name" value="Caps_synth_GfcC-like_C"/>
</dbReference>
<dbReference type="InterPro" id="IPR049712">
    <property type="entry name" value="Poly_export"/>
</dbReference>
<feature type="domain" description="Soluble ligand binding" evidence="4">
    <location>
        <begin position="844"/>
        <end position="880"/>
    </location>
</feature>
<feature type="domain" description="Polysaccharide export protein N-terminal" evidence="2">
    <location>
        <begin position="170"/>
        <end position="239"/>
    </location>
</feature>
<name>A0ABV7H8S8_9GAMM</name>
<evidence type="ECO:0000313" key="5">
    <source>
        <dbReference type="EMBL" id="MFC3150318.1"/>
    </source>
</evidence>
<dbReference type="Gene3D" id="3.10.560.10">
    <property type="entry name" value="Outer membrane lipoprotein wza domain like"/>
    <property type="match status" value="6"/>
</dbReference>
<reference evidence="6" key="1">
    <citation type="journal article" date="2019" name="Int. J. Syst. Evol. Microbiol.">
        <title>The Global Catalogue of Microorganisms (GCM) 10K type strain sequencing project: providing services to taxonomists for standard genome sequencing and annotation.</title>
        <authorList>
            <consortium name="The Broad Institute Genomics Platform"/>
            <consortium name="The Broad Institute Genome Sequencing Center for Infectious Disease"/>
            <person name="Wu L."/>
            <person name="Ma J."/>
        </authorList>
    </citation>
    <scope>NUCLEOTIDE SEQUENCE [LARGE SCALE GENOMIC DNA]</scope>
    <source>
        <strain evidence="6">KCTC 52438</strain>
    </source>
</reference>
<dbReference type="Pfam" id="PF10531">
    <property type="entry name" value="SLBB"/>
    <property type="match status" value="4"/>
</dbReference>
<dbReference type="PANTHER" id="PTHR33619">
    <property type="entry name" value="POLYSACCHARIDE EXPORT PROTEIN GFCE-RELATED"/>
    <property type="match status" value="1"/>
</dbReference>
<dbReference type="Proteomes" id="UP001595476">
    <property type="component" value="Unassembled WGS sequence"/>
</dbReference>
<feature type="domain" description="Soluble ligand binding" evidence="4">
    <location>
        <begin position="335"/>
        <end position="383"/>
    </location>
</feature>
<keyword evidence="1" id="KW-0732">Signal</keyword>
<dbReference type="Pfam" id="PF02563">
    <property type="entry name" value="Poly_export"/>
    <property type="match status" value="1"/>
</dbReference>
<dbReference type="InterPro" id="IPR019554">
    <property type="entry name" value="Soluble_ligand-bd"/>
</dbReference>
<feature type="domain" description="Soluble ligand binding" evidence="4">
    <location>
        <begin position="252"/>
        <end position="299"/>
    </location>
</feature>
<organism evidence="5 6">
    <name type="scientific">Litoribrevibacter euphylliae</name>
    <dbReference type="NCBI Taxonomy" id="1834034"/>
    <lineage>
        <taxon>Bacteria</taxon>
        <taxon>Pseudomonadati</taxon>
        <taxon>Pseudomonadota</taxon>
        <taxon>Gammaproteobacteria</taxon>
        <taxon>Oceanospirillales</taxon>
        <taxon>Oceanospirillaceae</taxon>
        <taxon>Litoribrevibacter</taxon>
    </lineage>
</organism>